<dbReference type="Proteomes" id="UP001500851">
    <property type="component" value="Unassembled WGS sequence"/>
</dbReference>
<proteinExistence type="inferred from homology"/>
<dbReference type="SUPFAM" id="SSF56784">
    <property type="entry name" value="HAD-like"/>
    <property type="match status" value="1"/>
</dbReference>
<dbReference type="EMBL" id="BAAAOB010000001">
    <property type="protein sequence ID" value="GAA1777824.1"/>
    <property type="molecule type" value="Genomic_DNA"/>
</dbReference>
<dbReference type="InterPro" id="IPR023198">
    <property type="entry name" value="PGP-like_dom2"/>
</dbReference>
<dbReference type="InterPro" id="IPR051600">
    <property type="entry name" value="Beta-PGM-like"/>
</dbReference>
<dbReference type="Gene3D" id="3.40.50.1000">
    <property type="entry name" value="HAD superfamily/HAD-like"/>
    <property type="match status" value="1"/>
</dbReference>
<dbReference type="InterPro" id="IPR023214">
    <property type="entry name" value="HAD_sf"/>
</dbReference>
<keyword evidence="7" id="KW-1185">Reference proteome</keyword>
<dbReference type="NCBIfam" id="TIGR01509">
    <property type="entry name" value="HAD-SF-IA-v3"/>
    <property type="match status" value="1"/>
</dbReference>
<comment type="cofactor">
    <cofactor evidence="1">
        <name>Mg(2+)</name>
        <dbReference type="ChEBI" id="CHEBI:18420"/>
    </cofactor>
</comment>
<dbReference type="Gene3D" id="1.10.150.240">
    <property type="entry name" value="Putative phosphatase, domain 2"/>
    <property type="match status" value="1"/>
</dbReference>
<dbReference type="PANTHER" id="PTHR46193:SF10">
    <property type="entry name" value="6-PHOSPHOGLUCONATE PHOSPHATASE"/>
    <property type="match status" value="1"/>
</dbReference>
<evidence type="ECO:0000256" key="5">
    <source>
        <dbReference type="SAM" id="MobiDB-lite"/>
    </source>
</evidence>
<evidence type="ECO:0000313" key="6">
    <source>
        <dbReference type="EMBL" id="GAA1777824.1"/>
    </source>
</evidence>
<feature type="compositionally biased region" description="Low complexity" evidence="5">
    <location>
        <begin position="17"/>
        <end position="37"/>
    </location>
</feature>
<dbReference type="SFLD" id="SFLDG01129">
    <property type="entry name" value="C1.5:_HAD__Beta-PGM__Phosphata"/>
    <property type="match status" value="1"/>
</dbReference>
<reference evidence="6 7" key="1">
    <citation type="journal article" date="2019" name="Int. J. Syst. Evol. Microbiol.">
        <title>The Global Catalogue of Microorganisms (GCM) 10K type strain sequencing project: providing services to taxonomists for standard genome sequencing and annotation.</title>
        <authorList>
            <consortium name="The Broad Institute Genomics Platform"/>
            <consortium name="The Broad Institute Genome Sequencing Center for Infectious Disease"/>
            <person name="Wu L."/>
            <person name="Ma J."/>
        </authorList>
    </citation>
    <scope>NUCLEOTIDE SEQUENCE [LARGE SCALE GENOMIC DNA]</scope>
    <source>
        <strain evidence="6 7">JCM 14736</strain>
    </source>
</reference>
<accession>A0ABN2L791</accession>
<sequence length="269" mass="28292">MTGRAAATANEYEERAPTMTGTPQPTAATTASSGTTTGTANGGFDGVLFDCDGVLVDSELITNGVLREMLHELGWAISAEDCVRLFIGRALKDEWEVVLDRTGFRITDEWIARFRERRDERLRAELTAIPGAREAVVAASERFAGRIAVATGADLPKARMQLELTGLAPLFGDRVLSGMDQPRSKPAPDVYLAAAAAVGIDADRAIVVEDTVSGTTAGVAAGATVLGFSPEGPTRTAPEALRAAGAAAVFTRMDELPGLIDSISRRVTS</sequence>
<keyword evidence="3" id="KW-0479">Metal-binding</keyword>
<evidence type="ECO:0000256" key="3">
    <source>
        <dbReference type="ARBA" id="ARBA00022723"/>
    </source>
</evidence>
<comment type="similarity">
    <text evidence="2">Belongs to the HAD-like hydrolase superfamily. CbbY/CbbZ/Gph/YieH family.</text>
</comment>
<comment type="caution">
    <text evidence="6">The sequence shown here is derived from an EMBL/GenBank/DDBJ whole genome shotgun (WGS) entry which is preliminary data.</text>
</comment>
<gene>
    <name evidence="6" type="ORF">GCM10009768_02980</name>
</gene>
<dbReference type="RefSeq" id="WP_344028423.1">
    <property type="nucleotide sequence ID" value="NZ_BAAAOB010000001.1"/>
</dbReference>
<organism evidence="6 7">
    <name type="scientific">Leucobacter iarius</name>
    <dbReference type="NCBI Taxonomy" id="333963"/>
    <lineage>
        <taxon>Bacteria</taxon>
        <taxon>Bacillati</taxon>
        <taxon>Actinomycetota</taxon>
        <taxon>Actinomycetes</taxon>
        <taxon>Micrococcales</taxon>
        <taxon>Microbacteriaceae</taxon>
        <taxon>Leucobacter</taxon>
    </lineage>
</organism>
<dbReference type="PANTHER" id="PTHR46193">
    <property type="entry name" value="6-PHOSPHOGLUCONATE PHOSPHATASE"/>
    <property type="match status" value="1"/>
</dbReference>
<evidence type="ECO:0000256" key="4">
    <source>
        <dbReference type="ARBA" id="ARBA00022842"/>
    </source>
</evidence>
<feature type="region of interest" description="Disordered" evidence="5">
    <location>
        <begin position="1"/>
        <end position="37"/>
    </location>
</feature>
<protein>
    <submittedName>
        <fullName evidence="6">HAD family phosphatase</fullName>
    </submittedName>
</protein>
<dbReference type="InterPro" id="IPR006439">
    <property type="entry name" value="HAD-SF_hydro_IA"/>
</dbReference>
<dbReference type="SFLD" id="SFLDS00003">
    <property type="entry name" value="Haloacid_Dehalogenase"/>
    <property type="match status" value="1"/>
</dbReference>
<evidence type="ECO:0000256" key="1">
    <source>
        <dbReference type="ARBA" id="ARBA00001946"/>
    </source>
</evidence>
<evidence type="ECO:0000313" key="7">
    <source>
        <dbReference type="Proteomes" id="UP001500851"/>
    </source>
</evidence>
<keyword evidence="4" id="KW-0460">Magnesium</keyword>
<dbReference type="Pfam" id="PF00702">
    <property type="entry name" value="Hydrolase"/>
    <property type="match status" value="1"/>
</dbReference>
<name>A0ABN2L791_9MICO</name>
<dbReference type="InterPro" id="IPR036412">
    <property type="entry name" value="HAD-like_sf"/>
</dbReference>
<evidence type="ECO:0000256" key="2">
    <source>
        <dbReference type="ARBA" id="ARBA00006171"/>
    </source>
</evidence>